<feature type="compositionally biased region" description="Basic and acidic residues" evidence="1">
    <location>
        <begin position="393"/>
        <end position="417"/>
    </location>
</feature>
<reference evidence="3 4" key="1">
    <citation type="journal article" date="2019" name="Int. J. Syst. Evol. Microbiol.">
        <title>The Global Catalogue of Microorganisms (GCM) 10K type strain sequencing project: providing services to taxonomists for standard genome sequencing and annotation.</title>
        <authorList>
            <consortium name="The Broad Institute Genomics Platform"/>
            <consortium name="The Broad Institute Genome Sequencing Center for Infectious Disease"/>
            <person name="Wu L."/>
            <person name="Ma J."/>
        </authorList>
    </citation>
    <scope>NUCLEOTIDE SEQUENCE [LARGE SCALE GENOMIC DNA]</scope>
    <source>
        <strain evidence="3 4">JCM 9088</strain>
    </source>
</reference>
<feature type="region of interest" description="Disordered" evidence="1">
    <location>
        <begin position="368"/>
        <end position="417"/>
    </location>
</feature>
<proteinExistence type="predicted"/>
<keyword evidence="2" id="KW-0812">Transmembrane</keyword>
<evidence type="ECO:0000313" key="4">
    <source>
        <dbReference type="Proteomes" id="UP001500403"/>
    </source>
</evidence>
<gene>
    <name evidence="3" type="ORF">GCM10010446_65940</name>
</gene>
<keyword evidence="4" id="KW-1185">Reference proteome</keyword>
<feature type="compositionally biased region" description="Acidic residues" evidence="1">
    <location>
        <begin position="368"/>
        <end position="382"/>
    </location>
</feature>
<feature type="transmembrane region" description="Helical" evidence="2">
    <location>
        <begin position="45"/>
        <end position="62"/>
    </location>
</feature>
<evidence type="ECO:0000313" key="3">
    <source>
        <dbReference type="EMBL" id="GAA2972171.1"/>
    </source>
</evidence>
<accession>A0ABN3XPQ0</accession>
<comment type="caution">
    <text evidence="3">The sequence shown here is derived from an EMBL/GenBank/DDBJ whole genome shotgun (WGS) entry which is preliminary data.</text>
</comment>
<sequence length="446" mass="47765">MIHTPRWVVDHPWPATAIACAAALLVGAAVWAAVRAIRAAQTPPAAALVAGFAAAACTAYSGDTSWRYAGNRLGMTDTTERAAMFAAAELALFACVLMARANLLGDKGAPGAPGLLVWGITCVQIIPAYSESGFWGGTVRAILGPVLAALLWHLALDVDLRHAKPEATSNGLAAMVGRELRERLLSRLGLAVRDRTAEQITRDRWTARAVDLAACLADRGDGWRTRRMRRQLSVAVGRAQVGAHPQQRRALLQLLSARLHSGALSTLDLPSPWEFREPIAPPRPATVVAYEQLREMQPLDAVLAVASAHPDLAPDELRAVLFDHGVIVSETQVGVALRASAATHPRALTSASAAGQTLFKVHARIDDETTPDAPEGDPDAPDTDASADTPDADADRALLPDARRVDQAHRTRYDRPASLRALQDGLRIGQKRAQRMRALLDEEAQP</sequence>
<evidence type="ECO:0000256" key="2">
    <source>
        <dbReference type="SAM" id="Phobius"/>
    </source>
</evidence>
<keyword evidence="2" id="KW-1133">Transmembrane helix</keyword>
<keyword evidence="2" id="KW-0472">Membrane</keyword>
<feature type="transmembrane region" description="Helical" evidence="2">
    <location>
        <begin position="135"/>
        <end position="156"/>
    </location>
</feature>
<feature type="transmembrane region" description="Helical" evidence="2">
    <location>
        <begin position="12"/>
        <end position="33"/>
    </location>
</feature>
<feature type="transmembrane region" description="Helical" evidence="2">
    <location>
        <begin position="82"/>
        <end position="99"/>
    </location>
</feature>
<feature type="transmembrane region" description="Helical" evidence="2">
    <location>
        <begin position="111"/>
        <end position="129"/>
    </location>
</feature>
<dbReference type="Proteomes" id="UP001500403">
    <property type="component" value="Unassembled WGS sequence"/>
</dbReference>
<organism evidence="3 4">
    <name type="scientific">Streptomyces enissocaesilis</name>
    <dbReference type="NCBI Taxonomy" id="332589"/>
    <lineage>
        <taxon>Bacteria</taxon>
        <taxon>Bacillati</taxon>
        <taxon>Actinomycetota</taxon>
        <taxon>Actinomycetes</taxon>
        <taxon>Kitasatosporales</taxon>
        <taxon>Streptomycetaceae</taxon>
        <taxon>Streptomyces</taxon>
        <taxon>Streptomyces rochei group</taxon>
    </lineage>
</organism>
<name>A0ABN3XPQ0_9ACTN</name>
<dbReference type="RefSeq" id="WP_425577411.1">
    <property type="nucleotide sequence ID" value="NZ_BAAAUD010000107.1"/>
</dbReference>
<evidence type="ECO:0008006" key="5">
    <source>
        <dbReference type="Google" id="ProtNLM"/>
    </source>
</evidence>
<evidence type="ECO:0000256" key="1">
    <source>
        <dbReference type="SAM" id="MobiDB-lite"/>
    </source>
</evidence>
<dbReference type="EMBL" id="BAAAUD010000107">
    <property type="protein sequence ID" value="GAA2972171.1"/>
    <property type="molecule type" value="Genomic_DNA"/>
</dbReference>
<protein>
    <recommendedName>
        <fullName evidence="5">Integral membrane protein</fullName>
    </recommendedName>
</protein>